<dbReference type="KEGG" id="ceu:A7L45_05405"/>
<dbReference type="PROSITE" id="PS51257">
    <property type="entry name" value="PROKAR_LIPOPROTEIN"/>
    <property type="match status" value="1"/>
</dbReference>
<evidence type="ECO:0000313" key="6">
    <source>
        <dbReference type="EMBL" id="APC42592.1"/>
    </source>
</evidence>
<feature type="domain" description="PPIase cyclophilin-type" evidence="5">
    <location>
        <begin position="56"/>
        <end position="218"/>
    </location>
</feature>
<evidence type="ECO:0000256" key="2">
    <source>
        <dbReference type="ARBA" id="ARBA00023110"/>
    </source>
</evidence>
<dbReference type="InterPro" id="IPR020892">
    <property type="entry name" value="Cyclophilin-type_PPIase_CS"/>
</dbReference>
<dbReference type="PROSITE" id="PS50072">
    <property type="entry name" value="CSA_PPIASE_2"/>
    <property type="match status" value="1"/>
</dbReference>
<dbReference type="Proteomes" id="UP000182569">
    <property type="component" value="Chromosome"/>
</dbReference>
<gene>
    <name evidence="6" type="ORF">A7L45_05405</name>
</gene>
<name>A0A1J0GNU4_9CLOT</name>
<dbReference type="PANTHER" id="PTHR45625">
    <property type="entry name" value="PEPTIDYL-PROLYL CIS-TRANS ISOMERASE-RELATED"/>
    <property type="match status" value="1"/>
</dbReference>
<dbReference type="PANTHER" id="PTHR45625:SF4">
    <property type="entry name" value="PEPTIDYLPROLYL ISOMERASE DOMAIN AND WD REPEAT-CONTAINING PROTEIN 1"/>
    <property type="match status" value="1"/>
</dbReference>
<feature type="chain" id="PRO_5039748076" description="Peptidyl-prolyl cis-trans isomerase" evidence="4">
    <location>
        <begin position="23"/>
        <end position="232"/>
    </location>
</feature>
<dbReference type="PRINTS" id="PR00153">
    <property type="entry name" value="CSAPPISMRASE"/>
</dbReference>
<dbReference type="Pfam" id="PF00160">
    <property type="entry name" value="Pro_isomerase"/>
    <property type="match status" value="1"/>
</dbReference>
<dbReference type="AlphaFoldDB" id="A0A1J0GNU4"/>
<feature type="signal peptide" evidence="4">
    <location>
        <begin position="1"/>
        <end position="22"/>
    </location>
</feature>
<keyword evidence="4" id="KW-0732">Signal</keyword>
<dbReference type="Gene3D" id="2.40.100.10">
    <property type="entry name" value="Cyclophilin-like"/>
    <property type="match status" value="1"/>
</dbReference>
<protein>
    <recommendedName>
        <fullName evidence="4">Peptidyl-prolyl cis-trans isomerase</fullName>
        <shortName evidence="4">PPIase</shortName>
        <ecNumber evidence="4">5.2.1.8</ecNumber>
    </recommendedName>
</protein>
<evidence type="ECO:0000256" key="1">
    <source>
        <dbReference type="ARBA" id="ARBA00002388"/>
    </source>
</evidence>
<dbReference type="GO" id="GO:0003755">
    <property type="term" value="F:peptidyl-prolyl cis-trans isomerase activity"/>
    <property type="evidence" value="ECO:0007669"/>
    <property type="project" value="UniProtKB-UniRule"/>
</dbReference>
<keyword evidence="2 4" id="KW-0697">Rotamase</keyword>
<dbReference type="PROSITE" id="PS00170">
    <property type="entry name" value="CSA_PPIASE_1"/>
    <property type="match status" value="1"/>
</dbReference>
<sequence>MKLLKKSMILFTLIFVVFTSGCGNIVQKKDDTTSKDVKTQTKVVTEKGVKDKNPLVTIVMEDGSTIKVELYPEIAPNTVRNFVSLVNSGFYNGLNFHRVIPGFMIQGGDPKGTGTGGPGYAIKGEFSENNFNNALKHERGVISMARSTDADSAGSQFFIVVANSTSSTALDGKYASFGKVTKGMEIVDKIVSVETVVPEGSVEKSKPKKDQKMKKVTVDTFGVKYGEVQKVK</sequence>
<evidence type="ECO:0000313" key="7">
    <source>
        <dbReference type="Proteomes" id="UP000182569"/>
    </source>
</evidence>
<reference evidence="6" key="1">
    <citation type="journal article" date="2016" name="Front. Microbiol.">
        <title>Complete genome sequence of Clostridium estertheticum DSM 8809, a microbe identified in spoiled vacuum packed beef.</title>
        <authorList>
            <person name="Yu Z."/>
            <person name="Gunn L."/>
            <person name="Brennan E."/>
            <person name="Reid R."/>
            <person name="Wall P.G."/>
            <person name="Gaora O.P."/>
            <person name="Hurley D."/>
            <person name="Bolton D."/>
            <person name="Fanning S."/>
        </authorList>
    </citation>
    <scope>NUCLEOTIDE SEQUENCE</scope>
    <source>
        <strain evidence="6">DSM 8809</strain>
    </source>
</reference>
<evidence type="ECO:0000256" key="3">
    <source>
        <dbReference type="ARBA" id="ARBA00023235"/>
    </source>
</evidence>
<dbReference type="EC" id="5.2.1.8" evidence="4"/>
<evidence type="ECO:0000259" key="5">
    <source>
        <dbReference type="PROSITE" id="PS50072"/>
    </source>
</evidence>
<dbReference type="STRING" id="1552.A7L45_05405"/>
<dbReference type="InterPro" id="IPR044666">
    <property type="entry name" value="Cyclophilin_A-like"/>
</dbReference>
<proteinExistence type="inferred from homology"/>
<organism evidence="6 7">
    <name type="scientific">Clostridium estertheticum subsp. estertheticum</name>
    <dbReference type="NCBI Taxonomy" id="1552"/>
    <lineage>
        <taxon>Bacteria</taxon>
        <taxon>Bacillati</taxon>
        <taxon>Bacillota</taxon>
        <taxon>Clostridia</taxon>
        <taxon>Eubacteriales</taxon>
        <taxon>Clostridiaceae</taxon>
        <taxon>Clostridium</taxon>
    </lineage>
</organism>
<dbReference type="InterPro" id="IPR002130">
    <property type="entry name" value="Cyclophilin-type_PPIase_dom"/>
</dbReference>
<comment type="catalytic activity">
    <reaction evidence="4">
        <text>[protein]-peptidylproline (omega=180) = [protein]-peptidylproline (omega=0)</text>
        <dbReference type="Rhea" id="RHEA:16237"/>
        <dbReference type="Rhea" id="RHEA-COMP:10747"/>
        <dbReference type="Rhea" id="RHEA-COMP:10748"/>
        <dbReference type="ChEBI" id="CHEBI:83833"/>
        <dbReference type="ChEBI" id="CHEBI:83834"/>
        <dbReference type="EC" id="5.2.1.8"/>
    </reaction>
</comment>
<comment type="function">
    <text evidence="1 4">PPIases accelerate the folding of proteins. It catalyzes the cis-trans isomerization of proline imidic peptide bonds in oligopeptides.</text>
</comment>
<dbReference type="InterPro" id="IPR029000">
    <property type="entry name" value="Cyclophilin-like_dom_sf"/>
</dbReference>
<comment type="similarity">
    <text evidence="4">Belongs to the cyclophilin-type PPIase family.</text>
</comment>
<keyword evidence="7" id="KW-1185">Reference proteome</keyword>
<dbReference type="SUPFAM" id="SSF50891">
    <property type="entry name" value="Cyclophilin-like"/>
    <property type="match status" value="1"/>
</dbReference>
<dbReference type="OrthoDB" id="9807797at2"/>
<accession>A0A1J0GNU4</accession>
<evidence type="ECO:0000256" key="4">
    <source>
        <dbReference type="RuleBase" id="RU363019"/>
    </source>
</evidence>
<keyword evidence="3 4" id="KW-0413">Isomerase</keyword>
<dbReference type="GO" id="GO:0006457">
    <property type="term" value="P:protein folding"/>
    <property type="evidence" value="ECO:0007669"/>
    <property type="project" value="InterPro"/>
</dbReference>
<dbReference type="CDD" id="cd00317">
    <property type="entry name" value="cyclophilin"/>
    <property type="match status" value="1"/>
</dbReference>
<dbReference type="EMBL" id="CP015756">
    <property type="protein sequence ID" value="APC42592.1"/>
    <property type="molecule type" value="Genomic_DNA"/>
</dbReference>